<dbReference type="GO" id="GO:0006508">
    <property type="term" value="P:proteolysis"/>
    <property type="evidence" value="ECO:0007669"/>
    <property type="project" value="UniProtKB-KW"/>
</dbReference>
<evidence type="ECO:0000256" key="10">
    <source>
        <dbReference type="ARBA" id="ARBA00022989"/>
    </source>
</evidence>
<dbReference type="OrthoDB" id="16520at2759"/>
<dbReference type="Gene3D" id="2.140.10.30">
    <property type="entry name" value="Dipeptidylpeptidase IV, N-terminal domain"/>
    <property type="match status" value="1"/>
</dbReference>
<feature type="transmembrane region" description="Helical" evidence="14">
    <location>
        <begin position="88"/>
        <end position="112"/>
    </location>
</feature>
<feature type="region of interest" description="Disordered" evidence="13">
    <location>
        <begin position="1"/>
        <end position="78"/>
    </location>
</feature>
<evidence type="ECO:0008006" key="19">
    <source>
        <dbReference type="Google" id="ProtNLM"/>
    </source>
</evidence>
<evidence type="ECO:0000256" key="5">
    <source>
        <dbReference type="ARBA" id="ARBA00022670"/>
    </source>
</evidence>
<sequence length="861" mass="96113">MSGSYSPVPRSTANAISLDSPAPSRRSLDSSSDGSDIVYRDALDDEPFDEKGSALRFDAEGRMEDGDDGAGYPVEPRRLRPRKKSRKVLAVLIGIVAFAAIIGALAATAYSAPSYSAKSGNRPITMDHIFNGTFGVESKSLEWVKEAPDGTFSHVNADGNIMLSTVQNMTEETLLVNSSRVKDSSGNQLHWQSWRLSADMDYVLFRTDTVKQWRHSSFGNFYVHRLSDDRTFPIHAVATKPTTSIAVWSPVGHSLAYVDNNDLFVITGDQLGGANPQSIRVTNDGSAAVFNGVPDWVYEEEVFETDKAVWWSPDGKALAYLRSDESAVKDYKLEYYNPTNDAFDVHQYPTELDMKYPKPGTPNPLVSVHTFSLSEYASSLSVTLARTELSWDGAMPLDSRIISEVGWVGDSALMIKEIDRAARRGSVVVFQDGEARGRIVRKLGKNGEEGDDGWIDHGQNVVPVKSPEGYLDIVPKEGYNHLAFFSPVDASEPVWLTSGDWEVTEISGMDETASTAHLYSAPIPTTSASGYEQNYQALTDVKQPGYHDVSFSPGGGYYVLQYRGPEVPWQRVMATDKELDFLLEGNSKLNATLSEFVRPIVTRTTLESDGYEFNMLEMLPPNIDTSGRKKYPVLIRVYGGPGSQMVSNKWDRDWHTFLVTNRKYIVIMLDGRGTGFKGRNMRNPVMDDLGHWEVVDQIAAAREAAKRRYVDTSRIGIWGWSYGGYMTCKTLEADSGIFTLGMAVAPVTNWLYYDSIYTERYMSTPTSNPQGYVLSAVNNVTAFNGVDFLLAHGSGDDNVHYLNTASLLDKFTQRHVRGWRFRMFTDSDHSMNKREAYRELYEWMTDYLDEKWGRGGTIHHA</sequence>
<dbReference type="GO" id="GO:0004177">
    <property type="term" value="F:aminopeptidase activity"/>
    <property type="evidence" value="ECO:0007669"/>
    <property type="project" value="UniProtKB-KW"/>
</dbReference>
<dbReference type="InterPro" id="IPR001375">
    <property type="entry name" value="Peptidase_S9_cat"/>
</dbReference>
<evidence type="ECO:0000256" key="2">
    <source>
        <dbReference type="ARBA" id="ARBA00006150"/>
    </source>
</evidence>
<feature type="domain" description="Peptidase S9 prolyl oligopeptidase catalytic" evidence="15">
    <location>
        <begin position="652"/>
        <end position="850"/>
    </location>
</feature>
<keyword evidence="6 14" id="KW-0812">Transmembrane</keyword>
<keyword evidence="18" id="KW-1185">Reference proteome</keyword>
<dbReference type="FunFam" id="3.40.50.1820:FF:000003">
    <property type="entry name" value="Dipeptidyl peptidase 4"/>
    <property type="match status" value="1"/>
</dbReference>
<reference evidence="17 18" key="1">
    <citation type="submission" date="2018-11" db="EMBL/GenBank/DDBJ databases">
        <title>Genome sequence of Saitozyma podzolica DSM 27192.</title>
        <authorList>
            <person name="Aliyu H."/>
            <person name="Gorte O."/>
            <person name="Ochsenreither K."/>
        </authorList>
    </citation>
    <scope>NUCLEOTIDE SEQUENCE [LARGE SCALE GENOMIC DNA]</scope>
    <source>
        <strain evidence="17 18">DSM 27192</strain>
    </source>
</reference>
<evidence type="ECO:0000256" key="4">
    <source>
        <dbReference type="ARBA" id="ARBA00022554"/>
    </source>
</evidence>
<dbReference type="InterPro" id="IPR002469">
    <property type="entry name" value="Peptidase_S9B_N"/>
</dbReference>
<dbReference type="Pfam" id="PF00930">
    <property type="entry name" value="DPPIV_N"/>
    <property type="match status" value="1"/>
</dbReference>
<keyword evidence="12" id="KW-0325">Glycoprotein</keyword>
<comment type="similarity">
    <text evidence="2">Belongs to the peptidase S9B family.</text>
</comment>
<feature type="compositionally biased region" description="Low complexity" evidence="13">
    <location>
        <begin position="19"/>
        <end position="36"/>
    </location>
</feature>
<dbReference type="Proteomes" id="UP000279259">
    <property type="component" value="Unassembled WGS sequence"/>
</dbReference>
<evidence type="ECO:0000256" key="12">
    <source>
        <dbReference type="ARBA" id="ARBA00023180"/>
    </source>
</evidence>
<keyword evidence="7" id="KW-0378">Hydrolase</keyword>
<dbReference type="GO" id="GO:0008236">
    <property type="term" value="F:serine-type peptidase activity"/>
    <property type="evidence" value="ECO:0007669"/>
    <property type="project" value="UniProtKB-KW"/>
</dbReference>
<evidence type="ECO:0000256" key="14">
    <source>
        <dbReference type="SAM" id="Phobius"/>
    </source>
</evidence>
<dbReference type="PANTHER" id="PTHR11731:SF200">
    <property type="entry name" value="DIPEPTIDYL PEPTIDASE 10, ISOFORM B"/>
    <property type="match status" value="1"/>
</dbReference>
<feature type="domain" description="Dipeptidylpeptidase IV N-terminal" evidence="16">
    <location>
        <begin position="197"/>
        <end position="569"/>
    </location>
</feature>
<dbReference type="PANTHER" id="PTHR11731">
    <property type="entry name" value="PROTEASE FAMILY S9B,C DIPEPTIDYL-PEPTIDASE IV-RELATED"/>
    <property type="match status" value="1"/>
</dbReference>
<dbReference type="Pfam" id="PF00326">
    <property type="entry name" value="Peptidase_S9"/>
    <property type="match status" value="1"/>
</dbReference>
<proteinExistence type="inferred from homology"/>
<dbReference type="AlphaFoldDB" id="A0A427YVX7"/>
<keyword evidence="3" id="KW-0031">Aminopeptidase</keyword>
<gene>
    <name evidence="17" type="ORF">EHS25_000333</name>
</gene>
<evidence type="ECO:0000256" key="6">
    <source>
        <dbReference type="ARBA" id="ARBA00022692"/>
    </source>
</evidence>
<feature type="compositionally biased region" description="Basic and acidic residues" evidence="13">
    <location>
        <begin position="49"/>
        <end position="64"/>
    </location>
</feature>
<keyword evidence="9" id="KW-0735">Signal-anchor</keyword>
<keyword evidence="4" id="KW-0926">Vacuole</keyword>
<dbReference type="SUPFAM" id="SSF53474">
    <property type="entry name" value="alpha/beta-Hydrolases"/>
    <property type="match status" value="1"/>
</dbReference>
<dbReference type="Gene3D" id="3.40.50.1820">
    <property type="entry name" value="alpha/beta hydrolase"/>
    <property type="match status" value="1"/>
</dbReference>
<organism evidence="17 18">
    <name type="scientific">Saitozyma podzolica</name>
    <dbReference type="NCBI Taxonomy" id="1890683"/>
    <lineage>
        <taxon>Eukaryota</taxon>
        <taxon>Fungi</taxon>
        <taxon>Dikarya</taxon>
        <taxon>Basidiomycota</taxon>
        <taxon>Agaricomycotina</taxon>
        <taxon>Tremellomycetes</taxon>
        <taxon>Tremellales</taxon>
        <taxon>Trimorphomycetaceae</taxon>
        <taxon>Saitozyma</taxon>
    </lineage>
</organism>
<dbReference type="InterPro" id="IPR050278">
    <property type="entry name" value="Serine_Prot_S9B/DPPIV"/>
</dbReference>
<keyword evidence="8" id="KW-0720">Serine protease</keyword>
<protein>
    <recommendedName>
        <fullName evidence="19">Dipeptidyl aminopeptidase</fullName>
    </recommendedName>
</protein>
<evidence type="ECO:0000256" key="7">
    <source>
        <dbReference type="ARBA" id="ARBA00022801"/>
    </source>
</evidence>
<evidence type="ECO:0000259" key="15">
    <source>
        <dbReference type="Pfam" id="PF00326"/>
    </source>
</evidence>
<name>A0A427YVX7_9TREE</name>
<dbReference type="InterPro" id="IPR029058">
    <property type="entry name" value="AB_hydrolase_fold"/>
</dbReference>
<keyword evidence="11 14" id="KW-0472">Membrane</keyword>
<evidence type="ECO:0000256" key="13">
    <source>
        <dbReference type="SAM" id="MobiDB-lite"/>
    </source>
</evidence>
<comment type="subcellular location">
    <subcellularLocation>
        <location evidence="1">Vacuole membrane</location>
        <topology evidence="1">Single-pass type II membrane protein</topology>
    </subcellularLocation>
</comment>
<accession>A0A427YVX7</accession>
<evidence type="ECO:0000313" key="18">
    <source>
        <dbReference type="Proteomes" id="UP000279259"/>
    </source>
</evidence>
<evidence type="ECO:0000313" key="17">
    <source>
        <dbReference type="EMBL" id="RSH95247.1"/>
    </source>
</evidence>
<dbReference type="EMBL" id="RSCD01000001">
    <property type="protein sequence ID" value="RSH95247.1"/>
    <property type="molecule type" value="Genomic_DNA"/>
</dbReference>
<evidence type="ECO:0000259" key="16">
    <source>
        <dbReference type="Pfam" id="PF00930"/>
    </source>
</evidence>
<keyword evidence="10 14" id="KW-1133">Transmembrane helix</keyword>
<comment type="caution">
    <text evidence="17">The sequence shown here is derived from an EMBL/GenBank/DDBJ whole genome shotgun (WGS) entry which is preliminary data.</text>
</comment>
<dbReference type="GO" id="GO:0005774">
    <property type="term" value="C:vacuolar membrane"/>
    <property type="evidence" value="ECO:0007669"/>
    <property type="project" value="UniProtKB-SubCell"/>
</dbReference>
<evidence type="ECO:0000256" key="8">
    <source>
        <dbReference type="ARBA" id="ARBA00022825"/>
    </source>
</evidence>
<feature type="compositionally biased region" description="Polar residues" evidence="13">
    <location>
        <begin position="1"/>
        <end position="17"/>
    </location>
</feature>
<dbReference type="SUPFAM" id="SSF82171">
    <property type="entry name" value="DPP6 N-terminal domain-like"/>
    <property type="match status" value="1"/>
</dbReference>
<evidence type="ECO:0000256" key="11">
    <source>
        <dbReference type="ARBA" id="ARBA00023136"/>
    </source>
</evidence>
<evidence type="ECO:0000256" key="3">
    <source>
        <dbReference type="ARBA" id="ARBA00022438"/>
    </source>
</evidence>
<dbReference type="STRING" id="1890683.A0A427YVX7"/>
<dbReference type="GO" id="GO:0005886">
    <property type="term" value="C:plasma membrane"/>
    <property type="evidence" value="ECO:0007669"/>
    <property type="project" value="TreeGrafter"/>
</dbReference>
<keyword evidence="5" id="KW-0645">Protease</keyword>
<evidence type="ECO:0000256" key="9">
    <source>
        <dbReference type="ARBA" id="ARBA00022968"/>
    </source>
</evidence>
<dbReference type="GO" id="GO:0008239">
    <property type="term" value="F:dipeptidyl-peptidase activity"/>
    <property type="evidence" value="ECO:0007669"/>
    <property type="project" value="TreeGrafter"/>
</dbReference>
<evidence type="ECO:0000256" key="1">
    <source>
        <dbReference type="ARBA" id="ARBA00004576"/>
    </source>
</evidence>